<evidence type="ECO:0000256" key="6">
    <source>
        <dbReference type="SAM" id="Phobius"/>
    </source>
</evidence>
<sequence>MTFNPDTEIRSGNVSRAGGPRGGGGRGLAIGGGGGGCLLLVIVLVWAVAGGDVGDLLGGTATTSQGQDTSLAEQCRTGADANADDDCLVQATVESADAVWAALATEAQIRFVEPQALLFTDRVSTGCGAATSAVGPFYCPADRTIYIDTSFYGELTSRFGADGGQLAKEYVVAHEYGHHIQELQGTMDRIDPRATGPASDSVRLELQADCYAGVWANHASSATDDDGVAMLEPLSSDDIDSALSAASAVGDDHIQHDVSGGPVTPETWTHGSSEQRRAWFTTGYGSGDPRSCDTFDVEQP</sequence>
<name>A0ABY6G443_9MICO</name>
<keyword evidence="2 6" id="KW-0812">Transmembrane</keyword>
<keyword evidence="4 6" id="KW-0472">Membrane</keyword>
<proteinExistence type="predicted"/>
<evidence type="ECO:0000256" key="2">
    <source>
        <dbReference type="ARBA" id="ARBA00022692"/>
    </source>
</evidence>
<dbReference type="Proteomes" id="UP001164305">
    <property type="component" value="Chromosome"/>
</dbReference>
<dbReference type="PANTHER" id="PTHR30168">
    <property type="entry name" value="PUTATIVE MEMBRANE PROTEIN YPFJ"/>
    <property type="match status" value="1"/>
</dbReference>
<dbReference type="RefSeq" id="WP_263595197.1">
    <property type="nucleotide sequence ID" value="NZ_CP107020.1"/>
</dbReference>
<evidence type="ECO:0000256" key="3">
    <source>
        <dbReference type="ARBA" id="ARBA00022989"/>
    </source>
</evidence>
<feature type="transmembrane region" description="Helical" evidence="6">
    <location>
        <begin position="28"/>
        <end position="49"/>
    </location>
</feature>
<dbReference type="EMBL" id="CP107020">
    <property type="protein sequence ID" value="UYG17991.1"/>
    <property type="molecule type" value="Genomic_DNA"/>
</dbReference>
<evidence type="ECO:0000313" key="8">
    <source>
        <dbReference type="Proteomes" id="UP001164305"/>
    </source>
</evidence>
<feature type="region of interest" description="Disordered" evidence="5">
    <location>
        <begin position="254"/>
        <end position="273"/>
    </location>
</feature>
<dbReference type="Pfam" id="PF04228">
    <property type="entry name" value="Zn_peptidase"/>
    <property type="match status" value="1"/>
</dbReference>
<feature type="compositionally biased region" description="Polar residues" evidence="5">
    <location>
        <begin position="1"/>
        <end position="14"/>
    </location>
</feature>
<dbReference type="InterPro" id="IPR007343">
    <property type="entry name" value="Uncharacterised_pept_Zn_put"/>
</dbReference>
<evidence type="ECO:0000256" key="4">
    <source>
        <dbReference type="ARBA" id="ARBA00023136"/>
    </source>
</evidence>
<keyword evidence="8" id="KW-1185">Reference proteome</keyword>
<evidence type="ECO:0000313" key="7">
    <source>
        <dbReference type="EMBL" id="UYG17991.1"/>
    </source>
</evidence>
<reference evidence="7" key="1">
    <citation type="submission" date="2022-10" db="EMBL/GenBank/DDBJ databases">
        <title>Whole-Genome Sequencing of Brachybacterium huguangmaarense BRM-3, Isolated from Betula schmidtii.</title>
        <authorList>
            <person name="Haam D."/>
        </authorList>
    </citation>
    <scope>NUCLEOTIDE SEQUENCE</scope>
    <source>
        <strain evidence="7">BRM-3</strain>
    </source>
</reference>
<protein>
    <submittedName>
        <fullName evidence="7">Neutral zinc metallopeptidase</fullName>
    </submittedName>
</protein>
<accession>A0ABY6G443</accession>
<feature type="region of interest" description="Disordered" evidence="5">
    <location>
        <begin position="1"/>
        <end position="23"/>
    </location>
</feature>
<comment type="subcellular location">
    <subcellularLocation>
        <location evidence="1">Membrane</location>
        <topology evidence="1">Single-pass membrane protein</topology>
    </subcellularLocation>
</comment>
<evidence type="ECO:0000256" key="1">
    <source>
        <dbReference type="ARBA" id="ARBA00004167"/>
    </source>
</evidence>
<dbReference type="PANTHER" id="PTHR30168:SF0">
    <property type="entry name" value="INNER MEMBRANE PROTEIN"/>
    <property type="match status" value="1"/>
</dbReference>
<gene>
    <name evidence="7" type="ORF">BRM3_06135</name>
</gene>
<keyword evidence="3 6" id="KW-1133">Transmembrane helix</keyword>
<evidence type="ECO:0000256" key="5">
    <source>
        <dbReference type="SAM" id="MobiDB-lite"/>
    </source>
</evidence>
<organism evidence="7 8">
    <name type="scientific">Brachybacterium huguangmaarense</name>
    <dbReference type="NCBI Taxonomy" id="1652028"/>
    <lineage>
        <taxon>Bacteria</taxon>
        <taxon>Bacillati</taxon>
        <taxon>Actinomycetota</taxon>
        <taxon>Actinomycetes</taxon>
        <taxon>Micrococcales</taxon>
        <taxon>Dermabacteraceae</taxon>
        <taxon>Brachybacterium</taxon>
    </lineage>
</organism>